<dbReference type="CDD" id="cd15482">
    <property type="entry name" value="Sialidase_non-viral"/>
    <property type="match status" value="1"/>
</dbReference>
<evidence type="ECO:0000313" key="2">
    <source>
        <dbReference type="Proteomes" id="UP000295157"/>
    </source>
</evidence>
<evidence type="ECO:0000313" key="1">
    <source>
        <dbReference type="EMBL" id="TDB92273.1"/>
    </source>
</evidence>
<proteinExistence type="predicted"/>
<organism evidence="1 2">
    <name type="scientific">Nonomuraea longispora</name>
    <dbReference type="NCBI Taxonomy" id="1848320"/>
    <lineage>
        <taxon>Bacteria</taxon>
        <taxon>Bacillati</taxon>
        <taxon>Actinomycetota</taxon>
        <taxon>Actinomycetes</taxon>
        <taxon>Streptosporangiales</taxon>
        <taxon>Streptosporangiaceae</taxon>
        <taxon>Nonomuraea</taxon>
    </lineage>
</organism>
<feature type="non-terminal residue" evidence="1">
    <location>
        <position position="36"/>
    </location>
</feature>
<gene>
    <name evidence="1" type="ORF">E1267_43900</name>
</gene>
<reference evidence="1 2" key="1">
    <citation type="submission" date="2019-02" db="EMBL/GenBank/DDBJ databases">
        <title>Draft genome sequences of novel Actinobacteria.</title>
        <authorList>
            <person name="Sahin N."/>
            <person name="Ay H."/>
            <person name="Saygin H."/>
        </authorList>
    </citation>
    <scope>NUCLEOTIDE SEQUENCE [LARGE SCALE GENOMIC DNA]</scope>
    <source>
        <strain evidence="1 2">KC201</strain>
    </source>
</reference>
<dbReference type="EMBL" id="SMJZ01000452">
    <property type="protein sequence ID" value="TDB92273.1"/>
    <property type="molecule type" value="Genomic_DNA"/>
</dbReference>
<keyword evidence="2" id="KW-1185">Reference proteome</keyword>
<accession>A0A4R4MCG5</accession>
<protein>
    <submittedName>
        <fullName evidence="1">Exo-alpha-sialidase</fullName>
    </submittedName>
</protein>
<dbReference type="Proteomes" id="UP000295157">
    <property type="component" value="Unassembled WGS sequence"/>
</dbReference>
<comment type="caution">
    <text evidence="1">The sequence shown here is derived from an EMBL/GenBank/DDBJ whole genome shotgun (WGS) entry which is preliminary data.</text>
</comment>
<dbReference type="AlphaFoldDB" id="A0A4R4MCG5"/>
<sequence length="36" mass="3824">MAERYPTSVPYRQASGGYHTFRIPAVVVTGAGTVLA</sequence>
<dbReference type="Gene3D" id="2.120.10.10">
    <property type="match status" value="1"/>
</dbReference>
<name>A0A4R4MCG5_9ACTN</name>